<dbReference type="RefSeq" id="WP_076375108.1">
    <property type="nucleotide sequence ID" value="NZ_AP017422.1"/>
</dbReference>
<dbReference type="Gene3D" id="1.20.1600.10">
    <property type="entry name" value="Outer membrane efflux proteins (OEP)"/>
    <property type="match status" value="1"/>
</dbReference>
<evidence type="ECO:0000256" key="2">
    <source>
        <dbReference type="ARBA" id="ARBA00007613"/>
    </source>
</evidence>
<keyword evidence="7" id="KW-0998">Cell outer membrane</keyword>
<comment type="subcellular location">
    <subcellularLocation>
        <location evidence="1">Cell outer membrane</location>
    </subcellularLocation>
</comment>
<evidence type="ECO:0000313" key="10">
    <source>
        <dbReference type="Proteomes" id="UP000186917"/>
    </source>
</evidence>
<reference evidence="10" key="1">
    <citation type="submission" date="2017-01" db="EMBL/GenBank/DDBJ databases">
        <authorList>
            <person name="Varghese N."/>
            <person name="Submissions S."/>
        </authorList>
    </citation>
    <scope>NUCLEOTIDE SEQUENCE [LARGE SCALE GENOMIC DNA]</scope>
    <source>
        <strain evidence="10">DSM 21054</strain>
    </source>
</reference>
<keyword evidence="3" id="KW-0813">Transport</keyword>
<dbReference type="Pfam" id="PF02321">
    <property type="entry name" value="OEP"/>
    <property type="match status" value="2"/>
</dbReference>
<proteinExistence type="inferred from homology"/>
<protein>
    <submittedName>
        <fullName evidence="9">Outer membrane protein TolC</fullName>
    </submittedName>
</protein>
<evidence type="ECO:0000256" key="3">
    <source>
        <dbReference type="ARBA" id="ARBA00022448"/>
    </source>
</evidence>
<keyword evidence="5" id="KW-0812">Transmembrane</keyword>
<organism evidence="9 10">
    <name type="scientific">Filimonas lacunae</name>
    <dbReference type="NCBI Taxonomy" id="477680"/>
    <lineage>
        <taxon>Bacteria</taxon>
        <taxon>Pseudomonadati</taxon>
        <taxon>Bacteroidota</taxon>
        <taxon>Chitinophagia</taxon>
        <taxon>Chitinophagales</taxon>
        <taxon>Chitinophagaceae</taxon>
        <taxon>Filimonas</taxon>
    </lineage>
</organism>
<dbReference type="OrthoDB" id="581172at2"/>
<dbReference type="SUPFAM" id="SSF56954">
    <property type="entry name" value="Outer membrane efflux proteins (OEP)"/>
    <property type="match status" value="1"/>
</dbReference>
<evidence type="ECO:0000256" key="1">
    <source>
        <dbReference type="ARBA" id="ARBA00004442"/>
    </source>
</evidence>
<evidence type="ECO:0000256" key="6">
    <source>
        <dbReference type="ARBA" id="ARBA00023136"/>
    </source>
</evidence>
<dbReference type="STRING" id="477680.SAMN05421788_101374"/>
<dbReference type="GO" id="GO:1990281">
    <property type="term" value="C:efflux pump complex"/>
    <property type="evidence" value="ECO:0007669"/>
    <property type="project" value="TreeGrafter"/>
</dbReference>
<dbReference type="GO" id="GO:0015288">
    <property type="term" value="F:porin activity"/>
    <property type="evidence" value="ECO:0007669"/>
    <property type="project" value="TreeGrafter"/>
</dbReference>
<evidence type="ECO:0000313" key="9">
    <source>
        <dbReference type="EMBL" id="SIS64118.1"/>
    </source>
</evidence>
<evidence type="ECO:0000256" key="7">
    <source>
        <dbReference type="ARBA" id="ARBA00023237"/>
    </source>
</evidence>
<dbReference type="AlphaFoldDB" id="A0A173MN62"/>
<gene>
    <name evidence="9" type="ORF">SAMN05421788_101374</name>
</gene>
<keyword evidence="8" id="KW-0732">Signal</keyword>
<evidence type="ECO:0000256" key="5">
    <source>
        <dbReference type="ARBA" id="ARBA00022692"/>
    </source>
</evidence>
<keyword evidence="10" id="KW-1185">Reference proteome</keyword>
<dbReference type="GO" id="GO:0015562">
    <property type="term" value="F:efflux transmembrane transporter activity"/>
    <property type="evidence" value="ECO:0007669"/>
    <property type="project" value="InterPro"/>
</dbReference>
<dbReference type="InterPro" id="IPR003423">
    <property type="entry name" value="OMP_efflux"/>
</dbReference>
<evidence type="ECO:0000256" key="8">
    <source>
        <dbReference type="SAM" id="SignalP"/>
    </source>
</evidence>
<name>A0A173MN62_9BACT</name>
<dbReference type="GO" id="GO:0009279">
    <property type="term" value="C:cell outer membrane"/>
    <property type="evidence" value="ECO:0007669"/>
    <property type="project" value="UniProtKB-SubCell"/>
</dbReference>
<accession>A0A173MN62</accession>
<keyword evidence="6" id="KW-0472">Membrane</keyword>
<sequence length="463" mass="53605">MKQYILLFFILVTCVFSRVSAQQLFTADDFIQWVKQFHPVARQANLQVNKAEAELTSARGGFDPTVGLNASRKTFDGKNYYYYTNPELKIPTPIGIDIKTGLENNGGNYITSEVTKGQTSYLGVEVPVGKGLLFDKRRAVLQQAKIYVNQSEQERLSMLNDLLFDAYVSYWQWAGAYQLYSMYTRYIEVAGNRLRLLRTAYNNGDKAMMDTLEAYTQIQGYRMNQTEALLKLNNASLELSNYLWLQNDSAVMLPDHFRPDTLQFASEKDVSAVEDLVSQALEKHPDLRSYQFKLDGLEVERRLKFQSLLPYINLKANLLNKDYYVLKNVSGTMLENNYKWGIELKMPLLLREGRGDYRKAKLKIQETSLQLENKRWQLSNKIRSYYNEYTLLQQQLGTTSSMYRNYQALLKNEELKFSQGESSLFVINSRESKLIELLQKQTELRVKYLKSAYAVSWAAGMLQ</sequence>
<dbReference type="KEGG" id="fln:FLA_4973"/>
<feature type="signal peptide" evidence="8">
    <location>
        <begin position="1"/>
        <end position="21"/>
    </location>
</feature>
<keyword evidence="4" id="KW-1134">Transmembrane beta strand</keyword>
<evidence type="ECO:0000256" key="4">
    <source>
        <dbReference type="ARBA" id="ARBA00022452"/>
    </source>
</evidence>
<dbReference type="PANTHER" id="PTHR30026:SF20">
    <property type="entry name" value="OUTER MEMBRANE PROTEIN TOLC"/>
    <property type="match status" value="1"/>
</dbReference>
<dbReference type="EMBL" id="FTOR01000001">
    <property type="protein sequence ID" value="SIS64118.1"/>
    <property type="molecule type" value="Genomic_DNA"/>
</dbReference>
<comment type="similarity">
    <text evidence="2">Belongs to the outer membrane factor (OMF) (TC 1.B.17) family.</text>
</comment>
<dbReference type="InterPro" id="IPR051906">
    <property type="entry name" value="TolC-like"/>
</dbReference>
<dbReference type="PANTHER" id="PTHR30026">
    <property type="entry name" value="OUTER MEMBRANE PROTEIN TOLC"/>
    <property type="match status" value="1"/>
</dbReference>
<feature type="chain" id="PRO_5030023207" evidence="8">
    <location>
        <begin position="22"/>
        <end position="463"/>
    </location>
</feature>
<dbReference type="Proteomes" id="UP000186917">
    <property type="component" value="Unassembled WGS sequence"/>
</dbReference>